<dbReference type="InterPro" id="IPR014017">
    <property type="entry name" value="DNA_helicase_UvrD-like_C"/>
</dbReference>
<keyword evidence="4 12" id="KW-0347">Helicase</keyword>
<evidence type="ECO:0000256" key="11">
    <source>
        <dbReference type="ARBA" id="ARBA00048988"/>
    </source>
</evidence>
<evidence type="ECO:0000313" key="15">
    <source>
        <dbReference type="EMBL" id="KAB0667380.1"/>
    </source>
</evidence>
<evidence type="ECO:0000256" key="5">
    <source>
        <dbReference type="ARBA" id="ARBA00022840"/>
    </source>
</evidence>
<evidence type="ECO:0000256" key="8">
    <source>
        <dbReference type="ARBA" id="ARBA00034617"/>
    </source>
</evidence>
<dbReference type="RefSeq" id="WP_151126535.1">
    <property type="nucleotide sequence ID" value="NZ_VZQZ01000001.1"/>
</dbReference>
<dbReference type="Pfam" id="PF13361">
    <property type="entry name" value="UvrD_C"/>
    <property type="match status" value="2"/>
</dbReference>
<dbReference type="Pfam" id="PF00580">
    <property type="entry name" value="UvrD-helicase"/>
    <property type="match status" value="1"/>
</dbReference>
<evidence type="ECO:0000256" key="7">
    <source>
        <dbReference type="ARBA" id="ARBA00023235"/>
    </source>
</evidence>
<dbReference type="InterPro" id="IPR014016">
    <property type="entry name" value="UvrD-like_ATP-bd"/>
</dbReference>
<keyword evidence="2 12" id="KW-0547">Nucleotide-binding</keyword>
<dbReference type="InterPro" id="IPR027417">
    <property type="entry name" value="P-loop_NTPase"/>
</dbReference>
<dbReference type="GO" id="GO:0003677">
    <property type="term" value="F:DNA binding"/>
    <property type="evidence" value="ECO:0007669"/>
    <property type="project" value="UniProtKB-KW"/>
</dbReference>
<comment type="catalytic activity">
    <reaction evidence="11">
        <text>ATP + H2O = ADP + phosphate + H(+)</text>
        <dbReference type="Rhea" id="RHEA:13065"/>
        <dbReference type="ChEBI" id="CHEBI:15377"/>
        <dbReference type="ChEBI" id="CHEBI:15378"/>
        <dbReference type="ChEBI" id="CHEBI:30616"/>
        <dbReference type="ChEBI" id="CHEBI:43474"/>
        <dbReference type="ChEBI" id="CHEBI:456216"/>
        <dbReference type="EC" id="5.6.2.4"/>
    </reaction>
</comment>
<dbReference type="PROSITE" id="PS51217">
    <property type="entry name" value="UVRD_HELICASE_CTER"/>
    <property type="match status" value="1"/>
</dbReference>
<dbReference type="FunFam" id="1.10.10.160:FF:000001">
    <property type="entry name" value="ATP-dependent DNA helicase"/>
    <property type="match status" value="1"/>
</dbReference>
<dbReference type="SUPFAM" id="SSF52540">
    <property type="entry name" value="P-loop containing nucleoside triphosphate hydrolases"/>
    <property type="match status" value="1"/>
</dbReference>
<dbReference type="PANTHER" id="PTHR11070">
    <property type="entry name" value="UVRD / RECB / PCRA DNA HELICASE FAMILY MEMBER"/>
    <property type="match status" value="1"/>
</dbReference>
<dbReference type="GO" id="GO:0043138">
    <property type="term" value="F:3'-5' DNA helicase activity"/>
    <property type="evidence" value="ECO:0007669"/>
    <property type="project" value="UniProtKB-EC"/>
</dbReference>
<evidence type="ECO:0000256" key="3">
    <source>
        <dbReference type="ARBA" id="ARBA00022801"/>
    </source>
</evidence>
<keyword evidence="6" id="KW-0238">DNA-binding</keyword>
<evidence type="ECO:0000256" key="1">
    <source>
        <dbReference type="ARBA" id="ARBA00009922"/>
    </source>
</evidence>
<feature type="domain" description="UvrD-like helicase ATP-binding" evidence="13">
    <location>
        <begin position="5"/>
        <end position="284"/>
    </location>
</feature>
<dbReference type="GO" id="GO:0033202">
    <property type="term" value="C:DNA helicase complex"/>
    <property type="evidence" value="ECO:0007669"/>
    <property type="project" value="TreeGrafter"/>
</dbReference>
<dbReference type="GO" id="GO:0005524">
    <property type="term" value="F:ATP binding"/>
    <property type="evidence" value="ECO:0007669"/>
    <property type="project" value="UniProtKB-UniRule"/>
</dbReference>
<evidence type="ECO:0000313" key="16">
    <source>
        <dbReference type="Proteomes" id="UP000420562"/>
    </source>
</evidence>
<comment type="similarity">
    <text evidence="1">Belongs to the helicase family. UvrD subfamily.</text>
</comment>
<dbReference type="CDD" id="cd17932">
    <property type="entry name" value="DEXQc_UvrD"/>
    <property type="match status" value="1"/>
</dbReference>
<evidence type="ECO:0000256" key="10">
    <source>
        <dbReference type="ARBA" id="ARBA00034923"/>
    </source>
</evidence>
<dbReference type="PROSITE" id="PS51198">
    <property type="entry name" value="UVRD_HELICASE_ATP_BIND"/>
    <property type="match status" value="1"/>
</dbReference>
<keyword evidence="7" id="KW-0413">Isomerase</keyword>
<sequence>MNLLTNLNPPQKEAVLHGEGPLLILAGAGSGKTRVITHRIAHLIRERGVHPRNILAVTFTNKAANEMAERVRKLLDGGEVPQISTFHAACGRILRREIHHLGFESSFAIYDDKDSERLLKDVLAELDLDDKRFPPKTIGAKIDDFKNRGLFPEDLDAVATGDIFNERLVRIYAAYQERLKKCNALDFGDMLIQTVRLLADFPEVRHSYQERFQWILVDEYQDTNPVQYNLIKLLAGERRNLCVVGDDDQSIYSWRGADIRNILEFEKDFPGVRVVRLEQNYRSTATILKAAGEVVRHNFGRKGKTLWTENPAGENIRYLRVESDREEARTVCREISRLRADGVPLEEMAVFYRTNAQSRQVEEALVSEALPYHIVGGVRFYARMEVKDILAYLRVLDNPADEISLKRVINVPARGIGTATIDKISLQASRGGISMYAALQDAAESGLLGAGPRGKVAAFAAMMERFRETGASLGLPELARMVMEESGYLTRLKESRDEEDAERLENLEQLLAAMEEFCEKNPETGLSEFLEQVSLVSDLEQGEQGKPSVTLMTLHAAKGLEFKAVFMIGMEERLFPHVRALDDMDGMEEERRLCYVGMTRARERLYLLNARRRYLFGQDQSNPPSRFLKDIPGELLDEEGTGGVSGYRTERPFGQTSAIRQEFAPSHNLAAAAQFSHTNDNEVEVVPEPPEEYGEVFVGMKVRHAKFGLGTIRKIEGSGESQKAIVWFNSAGPKKLLLRFAGLERA</sequence>
<dbReference type="CDD" id="cd18807">
    <property type="entry name" value="SF1_C_UvrD"/>
    <property type="match status" value="1"/>
</dbReference>
<name>A0A7J4ZV39_9BACT</name>
<feature type="binding site" evidence="12">
    <location>
        <begin position="26"/>
        <end position="33"/>
    </location>
    <ligand>
        <name>ATP</name>
        <dbReference type="ChEBI" id="CHEBI:30616"/>
    </ligand>
</feature>
<evidence type="ECO:0000256" key="12">
    <source>
        <dbReference type="PROSITE-ProRule" id="PRU00560"/>
    </source>
</evidence>
<dbReference type="FunFam" id="1.10.486.10:FF:000003">
    <property type="entry name" value="ATP-dependent DNA helicase"/>
    <property type="match status" value="1"/>
</dbReference>
<evidence type="ECO:0000256" key="9">
    <source>
        <dbReference type="ARBA" id="ARBA00034808"/>
    </source>
</evidence>
<keyword evidence="16" id="KW-1185">Reference proteome</keyword>
<dbReference type="GO" id="GO:0009314">
    <property type="term" value="P:response to radiation"/>
    <property type="evidence" value="ECO:0007669"/>
    <property type="project" value="UniProtKB-ARBA"/>
</dbReference>
<dbReference type="Pfam" id="PF21196">
    <property type="entry name" value="PcrA_UvrD_tudor"/>
    <property type="match status" value="1"/>
</dbReference>
<evidence type="ECO:0000256" key="4">
    <source>
        <dbReference type="ARBA" id="ARBA00022806"/>
    </source>
</evidence>
<accession>A0A7J4ZV39</accession>
<reference evidence="15 16" key="1">
    <citation type="submission" date="2019-09" db="EMBL/GenBank/DDBJ databases">
        <title>Geobacter sp. Red96, a novel strain isolated from paddy soil.</title>
        <authorList>
            <person name="Xu Z."/>
            <person name="Masuda Y."/>
            <person name="Itoh H."/>
            <person name="Senoo K."/>
        </authorList>
    </citation>
    <scope>NUCLEOTIDE SEQUENCE [LARGE SCALE GENOMIC DNA]</scope>
    <source>
        <strain evidence="15 16">Red96</strain>
    </source>
</reference>
<comment type="catalytic activity">
    <reaction evidence="8">
        <text>Couples ATP hydrolysis with the unwinding of duplex DNA by translocating in the 3'-5' direction.</text>
        <dbReference type="EC" id="5.6.2.4"/>
    </reaction>
</comment>
<dbReference type="PANTHER" id="PTHR11070:SF2">
    <property type="entry name" value="ATP-DEPENDENT DNA HELICASE SRS2"/>
    <property type="match status" value="1"/>
</dbReference>
<evidence type="ECO:0000259" key="13">
    <source>
        <dbReference type="PROSITE" id="PS51198"/>
    </source>
</evidence>
<evidence type="ECO:0000256" key="6">
    <source>
        <dbReference type="ARBA" id="ARBA00023125"/>
    </source>
</evidence>
<dbReference type="InterPro" id="IPR013986">
    <property type="entry name" value="DExx_box_DNA_helicase_dom_sf"/>
</dbReference>
<comment type="caution">
    <text evidence="15">The sequence shown here is derived from an EMBL/GenBank/DDBJ whole genome shotgun (WGS) entry which is preliminary data.</text>
</comment>
<keyword evidence="3 12" id="KW-0378">Hydrolase</keyword>
<evidence type="ECO:0000256" key="2">
    <source>
        <dbReference type="ARBA" id="ARBA00022741"/>
    </source>
</evidence>
<organism evidence="15 16">
    <name type="scientific">Oryzomonas japonica</name>
    <dbReference type="NCBI Taxonomy" id="2603858"/>
    <lineage>
        <taxon>Bacteria</taxon>
        <taxon>Pseudomonadati</taxon>
        <taxon>Thermodesulfobacteriota</taxon>
        <taxon>Desulfuromonadia</taxon>
        <taxon>Geobacterales</taxon>
        <taxon>Geobacteraceae</taxon>
        <taxon>Oryzomonas</taxon>
    </lineage>
</organism>
<dbReference type="GO" id="GO:0000725">
    <property type="term" value="P:recombinational repair"/>
    <property type="evidence" value="ECO:0007669"/>
    <property type="project" value="TreeGrafter"/>
</dbReference>
<dbReference type="InterPro" id="IPR000212">
    <property type="entry name" value="DNA_helicase_UvrD/REP"/>
</dbReference>
<keyword evidence="5 12" id="KW-0067">ATP-binding</keyword>
<dbReference type="Proteomes" id="UP000420562">
    <property type="component" value="Unassembled WGS sequence"/>
</dbReference>
<gene>
    <name evidence="15" type="ORF">F6V25_01370</name>
</gene>
<dbReference type="Gene3D" id="1.10.486.10">
    <property type="entry name" value="PCRA, domain 4"/>
    <property type="match status" value="1"/>
</dbReference>
<dbReference type="EC" id="5.6.2.4" evidence="9"/>
<dbReference type="AlphaFoldDB" id="A0A7J4ZV39"/>
<dbReference type="GO" id="GO:0005829">
    <property type="term" value="C:cytosol"/>
    <property type="evidence" value="ECO:0007669"/>
    <property type="project" value="TreeGrafter"/>
</dbReference>
<dbReference type="Gene3D" id="3.40.50.300">
    <property type="entry name" value="P-loop containing nucleotide triphosphate hydrolases"/>
    <property type="match status" value="2"/>
</dbReference>
<dbReference type="GO" id="GO:0016787">
    <property type="term" value="F:hydrolase activity"/>
    <property type="evidence" value="ECO:0007669"/>
    <property type="project" value="UniProtKB-UniRule"/>
</dbReference>
<evidence type="ECO:0000259" key="14">
    <source>
        <dbReference type="PROSITE" id="PS51217"/>
    </source>
</evidence>
<feature type="domain" description="UvrD-like helicase C-terminal" evidence="14">
    <location>
        <begin position="285"/>
        <end position="559"/>
    </location>
</feature>
<dbReference type="Gene3D" id="1.10.10.160">
    <property type="match status" value="1"/>
</dbReference>
<protein>
    <recommendedName>
        <fullName evidence="9">DNA 3'-5' helicase</fullName>
        <ecNumber evidence="9">5.6.2.4</ecNumber>
    </recommendedName>
    <alternativeName>
        <fullName evidence="10">DNA 3'-5' helicase II</fullName>
    </alternativeName>
</protein>
<dbReference type="EMBL" id="VZQZ01000001">
    <property type="protein sequence ID" value="KAB0667380.1"/>
    <property type="molecule type" value="Genomic_DNA"/>
</dbReference>
<proteinExistence type="inferred from homology"/>